<dbReference type="EMBL" id="CP054706">
    <property type="protein sequence ID" value="QQK80739.1"/>
    <property type="molecule type" value="Genomic_DNA"/>
</dbReference>
<dbReference type="RefSeq" id="WP_200085106.1">
    <property type="nucleotide sequence ID" value="NZ_CP054706.1"/>
</dbReference>
<feature type="signal peptide" evidence="1">
    <location>
        <begin position="1"/>
        <end position="19"/>
    </location>
</feature>
<gene>
    <name evidence="2" type="ORF">HUG20_13110</name>
</gene>
<name>A0A7T6ZC23_9BACI</name>
<proteinExistence type="predicted"/>
<reference evidence="2 3" key="1">
    <citation type="submission" date="2020-06" db="EMBL/GenBank/DDBJ databases">
        <title>Genomic analysis of Salicibibacter sp. NKC21-4.</title>
        <authorList>
            <person name="Oh Y.J."/>
        </authorList>
    </citation>
    <scope>NUCLEOTIDE SEQUENCE [LARGE SCALE GENOMIC DNA]</scope>
    <source>
        <strain evidence="2 3">NKC21-4</strain>
    </source>
</reference>
<sequence>MKIVISAVLLLGLGSAALAFTLQSNTQSDANAYVEHQEQLMENSDIVEFEKVEEGIYEAEGGAFEIIVDDNHSVQNEADLLTQEAFDEELQNYIDEQERLANPDNWMTNEGTEIEYRPWGYEHEVPINE</sequence>
<protein>
    <submittedName>
        <fullName evidence="2">Uncharacterized protein</fullName>
    </submittedName>
</protein>
<dbReference type="KEGG" id="scib:HUG20_13110"/>
<evidence type="ECO:0000256" key="1">
    <source>
        <dbReference type="SAM" id="SignalP"/>
    </source>
</evidence>
<accession>A0A7T6ZC23</accession>
<keyword evidence="3" id="KW-1185">Reference proteome</keyword>
<feature type="chain" id="PRO_5038469060" evidence="1">
    <location>
        <begin position="20"/>
        <end position="129"/>
    </location>
</feature>
<keyword evidence="1" id="KW-0732">Signal</keyword>
<evidence type="ECO:0000313" key="3">
    <source>
        <dbReference type="Proteomes" id="UP000595349"/>
    </source>
</evidence>
<organism evidence="2 3">
    <name type="scientific">Salicibibacter cibi</name>
    <dbReference type="NCBI Taxonomy" id="2743001"/>
    <lineage>
        <taxon>Bacteria</taxon>
        <taxon>Bacillati</taxon>
        <taxon>Bacillota</taxon>
        <taxon>Bacilli</taxon>
        <taxon>Bacillales</taxon>
        <taxon>Bacillaceae</taxon>
        <taxon>Salicibibacter</taxon>
    </lineage>
</organism>
<dbReference type="Proteomes" id="UP000595349">
    <property type="component" value="Chromosome"/>
</dbReference>
<evidence type="ECO:0000313" key="2">
    <source>
        <dbReference type="EMBL" id="QQK80739.1"/>
    </source>
</evidence>
<dbReference type="AlphaFoldDB" id="A0A7T6ZC23"/>